<dbReference type="PANTHER" id="PTHR30055">
    <property type="entry name" value="HTH-TYPE TRANSCRIPTIONAL REGULATOR RUTR"/>
    <property type="match status" value="1"/>
</dbReference>
<evidence type="ECO:0000256" key="2">
    <source>
        <dbReference type="PROSITE-ProRule" id="PRU00335"/>
    </source>
</evidence>
<keyword evidence="1 2" id="KW-0238">DNA-binding</keyword>
<dbReference type="Gene3D" id="1.10.357.10">
    <property type="entry name" value="Tetracycline Repressor, domain 2"/>
    <property type="match status" value="1"/>
</dbReference>
<sequence>MPYLKEEVKEKILASAVIKFREQGYSGASMRQIASSAGVSLGNVYRYFENKDALFNAIVGPVYESYIAFIHHIDNLIADEENNMEAGAAAASDIAEISKIQEKLLEICEEHYTELLIIMDKSAGTRYENAKQALILLLDKILKKKFLPYMKNKDSQALKEDVTYIFSSSFIESICIILRKYEAGSQIRLLIDRFITLFFDGLEKRL</sequence>
<dbReference type="GO" id="GO:0000976">
    <property type="term" value="F:transcription cis-regulatory region binding"/>
    <property type="evidence" value="ECO:0007669"/>
    <property type="project" value="TreeGrafter"/>
</dbReference>
<dbReference type="STRING" id="48256.CLHUN_17020"/>
<dbReference type="InterPro" id="IPR009057">
    <property type="entry name" value="Homeodomain-like_sf"/>
</dbReference>
<evidence type="ECO:0000313" key="4">
    <source>
        <dbReference type="EMBL" id="OPX44403.1"/>
    </source>
</evidence>
<dbReference type="AlphaFoldDB" id="A0A1V4SKT6"/>
<dbReference type="PROSITE" id="PS01081">
    <property type="entry name" value="HTH_TETR_1"/>
    <property type="match status" value="1"/>
</dbReference>
<protein>
    <submittedName>
        <fullName evidence="4">Putative HTH-type transcriptional regulator YttP</fullName>
    </submittedName>
</protein>
<reference evidence="4 5" key="1">
    <citation type="submission" date="2017-03" db="EMBL/GenBank/DDBJ databases">
        <title>Genome sequence of Clostridium hungatei DSM 14427.</title>
        <authorList>
            <person name="Poehlein A."/>
            <person name="Daniel R."/>
        </authorList>
    </citation>
    <scope>NUCLEOTIDE SEQUENCE [LARGE SCALE GENOMIC DNA]</scope>
    <source>
        <strain evidence="4 5">DSM 14427</strain>
    </source>
</reference>
<dbReference type="InterPro" id="IPR050109">
    <property type="entry name" value="HTH-type_TetR-like_transc_reg"/>
</dbReference>
<dbReference type="RefSeq" id="WP_165755708.1">
    <property type="nucleotide sequence ID" value="NZ_MZGX01000009.1"/>
</dbReference>
<dbReference type="InterPro" id="IPR001647">
    <property type="entry name" value="HTH_TetR"/>
</dbReference>
<dbReference type="PROSITE" id="PS50977">
    <property type="entry name" value="HTH_TETR_2"/>
    <property type="match status" value="1"/>
</dbReference>
<dbReference type="EMBL" id="MZGX01000009">
    <property type="protein sequence ID" value="OPX44403.1"/>
    <property type="molecule type" value="Genomic_DNA"/>
</dbReference>
<keyword evidence="5" id="KW-1185">Reference proteome</keyword>
<dbReference type="GO" id="GO:0003700">
    <property type="term" value="F:DNA-binding transcription factor activity"/>
    <property type="evidence" value="ECO:0007669"/>
    <property type="project" value="TreeGrafter"/>
</dbReference>
<dbReference type="PRINTS" id="PR00455">
    <property type="entry name" value="HTHTETR"/>
</dbReference>
<dbReference type="PANTHER" id="PTHR30055:SF226">
    <property type="entry name" value="HTH-TYPE TRANSCRIPTIONAL REGULATOR PKSA"/>
    <property type="match status" value="1"/>
</dbReference>
<evidence type="ECO:0000256" key="1">
    <source>
        <dbReference type="ARBA" id="ARBA00023125"/>
    </source>
</evidence>
<feature type="DNA-binding region" description="H-T-H motif" evidence="2">
    <location>
        <begin position="29"/>
        <end position="48"/>
    </location>
</feature>
<proteinExistence type="predicted"/>
<gene>
    <name evidence="4" type="primary">yttP</name>
    <name evidence="4" type="ORF">CLHUN_17020</name>
</gene>
<name>A0A1V4SKT6_RUMHU</name>
<accession>A0A1V4SKT6</accession>
<dbReference type="Pfam" id="PF00440">
    <property type="entry name" value="TetR_N"/>
    <property type="match status" value="1"/>
</dbReference>
<evidence type="ECO:0000313" key="5">
    <source>
        <dbReference type="Proteomes" id="UP000191554"/>
    </source>
</evidence>
<feature type="domain" description="HTH tetR-type" evidence="3">
    <location>
        <begin position="6"/>
        <end position="66"/>
    </location>
</feature>
<dbReference type="InterPro" id="IPR023772">
    <property type="entry name" value="DNA-bd_HTH_TetR-type_CS"/>
</dbReference>
<evidence type="ECO:0000259" key="3">
    <source>
        <dbReference type="PROSITE" id="PS50977"/>
    </source>
</evidence>
<dbReference type="Proteomes" id="UP000191554">
    <property type="component" value="Unassembled WGS sequence"/>
</dbReference>
<comment type="caution">
    <text evidence="4">The sequence shown here is derived from an EMBL/GenBank/DDBJ whole genome shotgun (WGS) entry which is preliminary data.</text>
</comment>
<organism evidence="4 5">
    <name type="scientific">Ruminiclostridium hungatei</name>
    <name type="common">Clostridium hungatei</name>
    <dbReference type="NCBI Taxonomy" id="48256"/>
    <lineage>
        <taxon>Bacteria</taxon>
        <taxon>Bacillati</taxon>
        <taxon>Bacillota</taxon>
        <taxon>Clostridia</taxon>
        <taxon>Eubacteriales</taxon>
        <taxon>Oscillospiraceae</taxon>
        <taxon>Ruminiclostridium</taxon>
    </lineage>
</organism>
<dbReference type="SUPFAM" id="SSF46689">
    <property type="entry name" value="Homeodomain-like"/>
    <property type="match status" value="1"/>
</dbReference>